<keyword evidence="5" id="KW-1185">Reference proteome</keyword>
<dbReference type="SMART" id="SM00993">
    <property type="entry name" value="YL1_C"/>
    <property type="match status" value="1"/>
</dbReference>
<dbReference type="EMBL" id="CR382123">
    <property type="protein sequence ID" value="CAH01210.1"/>
    <property type="molecule type" value="Genomic_DNA"/>
</dbReference>
<dbReference type="KEGG" id="kla:KLLA0_C03652g"/>
<accession>Q6CUN0</accession>
<protein>
    <submittedName>
        <fullName evidence="4">KLLA0C03652p</fullName>
    </submittedName>
</protein>
<dbReference type="Pfam" id="PF08265">
    <property type="entry name" value="YL1_C"/>
    <property type="match status" value="1"/>
</dbReference>
<dbReference type="InterPro" id="IPR046757">
    <property type="entry name" value="YL1_N"/>
</dbReference>
<feature type="compositionally biased region" description="Basic residues" evidence="2">
    <location>
        <begin position="100"/>
        <end position="121"/>
    </location>
</feature>
<name>Q6CUN0_KLULA</name>
<sequence>MSSDSEPEELLMATRSRRANAGNKMQKLLQQELEDVQKQTSMLGDDEINLLFQEDEEDEEFTFESKKRLEDEDMFSDSGDELSEASDADEGEKELQKQERQKRKLIQKKKSRVPVIKRPKKAPVDKISKSTIDEINAESLLTESRRTSKRSAVVANKLKVYENLTQAEKRRKIIQEKLRKQREKQSLKPLTQEERLKVAEETERINVSSLNKYKEQELSKKQTRLAMQLREKMKFKDGEHIIRWLSTQWEVSPLVELEDRAYWELYTSKRDKTKKKYVRRRKAQIEEDNLREENKANTANENEKESSVDVINKSETIPNAENELTASSENSSREDSSCPPIVMSTPERENEIQEETSAKVDVENNTVTTDTPTLDKSLKEASSTESPTAALSVETIESVERTQFGSQEDDCKQICTESPTLSSAESRSNDKIVLKEAADISNQNIETVKHITFAETDQISLINSEDPPIFVQSSMEATDLVESGELGEKVEVKEDSEEKVDDVLEELEPTYEGPVQRVGKNFVILYTFPDHPIATQNSEVRKIILGKNWVLPSKARPDELETLMKITSSEEQEPLQSILIPDMSILDKFPRFGEFNKKTLRTVTIDTTKKDKIEIRTEAPTGVFLPNGIRKNCLITNRECKYFDPKNGVPYSDVEAIKTIQLLQEYYDDNGEPIEPKFKWYGFGRGGIYLDVHQKPASGVPEGFV</sequence>
<feature type="compositionally biased region" description="Basic and acidic residues" evidence="2">
    <location>
        <begin position="291"/>
        <end position="307"/>
    </location>
</feature>
<feature type="domain" description="Vps72/YL1 C-terminal" evidence="3">
    <location>
        <begin position="631"/>
        <end position="660"/>
    </location>
</feature>
<feature type="region of interest" description="Disordered" evidence="2">
    <location>
        <begin position="1"/>
        <end position="33"/>
    </location>
</feature>
<dbReference type="GO" id="GO:0005634">
    <property type="term" value="C:nucleus"/>
    <property type="evidence" value="ECO:0007669"/>
    <property type="project" value="TreeGrafter"/>
</dbReference>
<comment type="similarity">
    <text evidence="1">Belongs to the VPS72/YL1 family.</text>
</comment>
<evidence type="ECO:0000256" key="2">
    <source>
        <dbReference type="SAM" id="MobiDB-lite"/>
    </source>
</evidence>
<organism evidence="4 5">
    <name type="scientific">Kluyveromyces lactis (strain ATCC 8585 / CBS 2359 / DSM 70799 / NBRC 1267 / NRRL Y-1140 / WM37)</name>
    <name type="common">Yeast</name>
    <name type="synonym">Candida sphaerica</name>
    <dbReference type="NCBI Taxonomy" id="284590"/>
    <lineage>
        <taxon>Eukaryota</taxon>
        <taxon>Fungi</taxon>
        <taxon>Dikarya</taxon>
        <taxon>Ascomycota</taxon>
        <taxon>Saccharomycotina</taxon>
        <taxon>Saccharomycetes</taxon>
        <taxon>Saccharomycetales</taxon>
        <taxon>Saccharomycetaceae</taxon>
        <taxon>Kluyveromyces</taxon>
    </lineage>
</organism>
<feature type="compositionally biased region" description="Polar residues" evidence="2">
    <location>
        <begin position="313"/>
        <end position="326"/>
    </location>
</feature>
<dbReference type="Pfam" id="PF05764">
    <property type="entry name" value="YL1"/>
    <property type="match status" value="1"/>
</dbReference>
<dbReference type="InterPro" id="IPR013272">
    <property type="entry name" value="Vps72/YL1_C"/>
</dbReference>
<dbReference type="PaxDb" id="284590-Q6CUN0"/>
<reference evidence="4 5" key="1">
    <citation type="journal article" date="2004" name="Nature">
        <title>Genome evolution in yeasts.</title>
        <authorList>
            <consortium name="Genolevures"/>
            <person name="Dujon B."/>
            <person name="Sherman D."/>
            <person name="Fischer G."/>
            <person name="Durrens P."/>
            <person name="Casaregola S."/>
            <person name="Lafontaine I."/>
            <person name="de Montigny J."/>
            <person name="Marck C."/>
            <person name="Neuveglise C."/>
            <person name="Talla E."/>
            <person name="Goffard N."/>
            <person name="Frangeul L."/>
            <person name="Aigle M."/>
            <person name="Anthouard V."/>
            <person name="Babour A."/>
            <person name="Barbe V."/>
            <person name="Barnay S."/>
            <person name="Blanchin S."/>
            <person name="Beckerich J.M."/>
            <person name="Beyne E."/>
            <person name="Bleykasten C."/>
            <person name="Boisrame A."/>
            <person name="Boyer J."/>
            <person name="Cattolico L."/>
            <person name="Confanioleri F."/>
            <person name="de Daruvar A."/>
            <person name="Despons L."/>
            <person name="Fabre E."/>
            <person name="Fairhead C."/>
            <person name="Ferry-Dumazet H."/>
            <person name="Groppi A."/>
            <person name="Hantraye F."/>
            <person name="Hennequin C."/>
            <person name="Jauniaux N."/>
            <person name="Joyet P."/>
            <person name="Kachouri R."/>
            <person name="Kerrest A."/>
            <person name="Koszul R."/>
            <person name="Lemaire M."/>
            <person name="Lesur I."/>
            <person name="Ma L."/>
            <person name="Muller H."/>
            <person name="Nicaud J.M."/>
            <person name="Nikolski M."/>
            <person name="Oztas S."/>
            <person name="Ozier-Kalogeropoulos O."/>
            <person name="Pellenz S."/>
            <person name="Potier S."/>
            <person name="Richard G.F."/>
            <person name="Straub M.L."/>
            <person name="Suleau A."/>
            <person name="Swennene D."/>
            <person name="Tekaia F."/>
            <person name="Wesolowski-Louvel M."/>
            <person name="Westhof E."/>
            <person name="Wirth B."/>
            <person name="Zeniou-Meyer M."/>
            <person name="Zivanovic I."/>
            <person name="Bolotin-Fukuhara M."/>
            <person name="Thierry A."/>
            <person name="Bouchier C."/>
            <person name="Caudron B."/>
            <person name="Scarpelli C."/>
            <person name="Gaillardin C."/>
            <person name="Weissenbach J."/>
            <person name="Wincker P."/>
            <person name="Souciet J.L."/>
        </authorList>
    </citation>
    <scope>NUCLEOTIDE SEQUENCE [LARGE SCALE GENOMIC DNA]</scope>
    <source>
        <strain evidence="5">ATCC 8585 / CBS 2359 / DSM 70799 / NBRC 1267 / NRRL Y-1140 / WM37</strain>
    </source>
</reference>
<proteinExistence type="inferred from homology"/>
<dbReference type="PANTHER" id="PTHR13275:SF4">
    <property type="entry name" value="VACUOLAR PROTEIN SORTING-ASSOCIATED PROTEIN 72 HOMOLOG"/>
    <property type="match status" value="1"/>
</dbReference>
<feature type="region of interest" description="Disordered" evidence="2">
    <location>
        <begin position="289"/>
        <end position="391"/>
    </location>
</feature>
<evidence type="ECO:0000313" key="5">
    <source>
        <dbReference type="Proteomes" id="UP000000598"/>
    </source>
</evidence>
<evidence type="ECO:0000259" key="3">
    <source>
        <dbReference type="SMART" id="SM00993"/>
    </source>
</evidence>
<feature type="compositionally biased region" description="Acidic residues" evidence="2">
    <location>
        <begin position="50"/>
        <end position="62"/>
    </location>
</feature>
<dbReference type="HOGENOM" id="CLU_018782_0_0_1"/>
<feature type="region of interest" description="Disordered" evidence="2">
    <location>
        <begin position="50"/>
        <end position="127"/>
    </location>
</feature>
<feature type="compositionally biased region" description="Low complexity" evidence="2">
    <location>
        <begin position="363"/>
        <end position="375"/>
    </location>
</feature>
<dbReference type="OMA" id="CQYFDPK"/>
<dbReference type="InParanoid" id="Q6CUN0"/>
<feature type="compositionally biased region" description="Basic and acidic residues" evidence="2">
    <location>
        <begin position="346"/>
        <end position="362"/>
    </location>
</feature>
<dbReference type="FunCoup" id="Q6CUN0">
    <property type="interactions" value="115"/>
</dbReference>
<feature type="compositionally biased region" description="Polar residues" evidence="2">
    <location>
        <begin position="380"/>
        <end position="389"/>
    </location>
</feature>
<dbReference type="STRING" id="284590.Q6CUN0"/>
<gene>
    <name evidence="4" type="ORF">KLLA0_C03652g</name>
</gene>
<dbReference type="AlphaFoldDB" id="Q6CUN0"/>
<dbReference type="Proteomes" id="UP000000598">
    <property type="component" value="Chromosome C"/>
</dbReference>
<evidence type="ECO:0000313" key="4">
    <source>
        <dbReference type="EMBL" id="CAH01210.1"/>
    </source>
</evidence>
<feature type="compositionally biased region" description="Acidic residues" evidence="2">
    <location>
        <begin position="71"/>
        <end position="92"/>
    </location>
</feature>
<dbReference type="PANTHER" id="PTHR13275">
    <property type="entry name" value="YL-1 PROTEIN TRANSCRIPTION FACTOR-LIKE 1"/>
    <property type="match status" value="1"/>
</dbReference>
<evidence type="ECO:0000256" key="1">
    <source>
        <dbReference type="ARBA" id="ARBA00006832"/>
    </source>
</evidence>
<dbReference type="eggNOG" id="KOG2897">
    <property type="taxonomic scope" value="Eukaryota"/>
</dbReference>